<dbReference type="Proteomes" id="UP000821845">
    <property type="component" value="Chromosome 3"/>
</dbReference>
<gene>
    <name evidence="1" type="ORF">HPB50_013095</name>
</gene>
<organism evidence="1 2">
    <name type="scientific">Hyalomma asiaticum</name>
    <name type="common">Tick</name>
    <dbReference type="NCBI Taxonomy" id="266040"/>
    <lineage>
        <taxon>Eukaryota</taxon>
        <taxon>Metazoa</taxon>
        <taxon>Ecdysozoa</taxon>
        <taxon>Arthropoda</taxon>
        <taxon>Chelicerata</taxon>
        <taxon>Arachnida</taxon>
        <taxon>Acari</taxon>
        <taxon>Parasitiformes</taxon>
        <taxon>Ixodida</taxon>
        <taxon>Ixodoidea</taxon>
        <taxon>Ixodidae</taxon>
        <taxon>Hyalomminae</taxon>
        <taxon>Hyalomma</taxon>
    </lineage>
</organism>
<proteinExistence type="predicted"/>
<dbReference type="EMBL" id="CM023483">
    <property type="protein sequence ID" value="KAH6936083.1"/>
    <property type="molecule type" value="Genomic_DNA"/>
</dbReference>
<reference evidence="1" key="1">
    <citation type="submission" date="2020-05" db="EMBL/GenBank/DDBJ databases">
        <title>Large-scale comparative analyses of tick genomes elucidate their genetic diversity and vector capacities.</title>
        <authorList>
            <person name="Jia N."/>
            <person name="Wang J."/>
            <person name="Shi W."/>
            <person name="Du L."/>
            <person name="Sun Y."/>
            <person name="Zhan W."/>
            <person name="Jiang J."/>
            <person name="Wang Q."/>
            <person name="Zhang B."/>
            <person name="Ji P."/>
            <person name="Sakyi L.B."/>
            <person name="Cui X."/>
            <person name="Yuan T."/>
            <person name="Jiang B."/>
            <person name="Yang W."/>
            <person name="Lam T.T.-Y."/>
            <person name="Chang Q."/>
            <person name="Ding S."/>
            <person name="Wang X."/>
            <person name="Zhu J."/>
            <person name="Ruan X."/>
            <person name="Zhao L."/>
            <person name="Wei J."/>
            <person name="Que T."/>
            <person name="Du C."/>
            <person name="Cheng J."/>
            <person name="Dai P."/>
            <person name="Han X."/>
            <person name="Huang E."/>
            <person name="Gao Y."/>
            <person name="Liu J."/>
            <person name="Shao H."/>
            <person name="Ye R."/>
            <person name="Li L."/>
            <person name="Wei W."/>
            <person name="Wang X."/>
            <person name="Wang C."/>
            <person name="Yang T."/>
            <person name="Huo Q."/>
            <person name="Li W."/>
            <person name="Guo W."/>
            <person name="Chen H."/>
            <person name="Zhou L."/>
            <person name="Ni X."/>
            <person name="Tian J."/>
            <person name="Zhou Y."/>
            <person name="Sheng Y."/>
            <person name="Liu T."/>
            <person name="Pan Y."/>
            <person name="Xia L."/>
            <person name="Li J."/>
            <person name="Zhao F."/>
            <person name="Cao W."/>
        </authorList>
    </citation>
    <scope>NUCLEOTIDE SEQUENCE</scope>
    <source>
        <strain evidence="1">Hyas-2018</strain>
    </source>
</reference>
<keyword evidence="2" id="KW-1185">Reference proteome</keyword>
<sequence>MEPDQNGGQMDVGLNAEMTRVTEESAGGSGSNQMAMLQMQLRIAEMELAMERLRNENGARAAAAVQSTEADRSEDRRNHSSGRGSTMSRRHSIAMTCRVNGGLGWCCPD</sequence>
<accession>A0ACB7SMY6</accession>
<evidence type="ECO:0000313" key="1">
    <source>
        <dbReference type="EMBL" id="KAH6936083.1"/>
    </source>
</evidence>
<evidence type="ECO:0000313" key="2">
    <source>
        <dbReference type="Proteomes" id="UP000821845"/>
    </source>
</evidence>
<name>A0ACB7SMY6_HYAAI</name>
<protein>
    <submittedName>
        <fullName evidence="1">Uncharacterized protein</fullName>
    </submittedName>
</protein>
<comment type="caution">
    <text evidence="1">The sequence shown here is derived from an EMBL/GenBank/DDBJ whole genome shotgun (WGS) entry which is preliminary data.</text>
</comment>